<dbReference type="InterPro" id="IPR003653">
    <property type="entry name" value="Peptidase_C48_C"/>
</dbReference>
<reference evidence="6 7" key="1">
    <citation type="submission" date="2019-05" db="EMBL/GenBank/DDBJ databases">
        <title>Mikania micrantha, genome provides insights into the molecular mechanism of rapid growth.</title>
        <authorList>
            <person name="Liu B."/>
        </authorList>
    </citation>
    <scope>NUCLEOTIDE SEQUENCE [LARGE SCALE GENOMIC DNA]</scope>
    <source>
        <strain evidence="6">NLD-2019</strain>
        <tissue evidence="6">Leaf</tissue>
    </source>
</reference>
<accession>A0A5N6MYR1</accession>
<keyword evidence="3" id="KW-0378">Hydrolase</keyword>
<dbReference type="PROSITE" id="PS50600">
    <property type="entry name" value="ULP_PROTEASE"/>
    <property type="match status" value="1"/>
</dbReference>
<dbReference type="Proteomes" id="UP000326396">
    <property type="component" value="Linkage Group LG4"/>
</dbReference>
<sequence length="550" mass="62236">MDSSRYAMEGLRVLRAIRSYQSHQESFLQALIVVLTADIRQIRTTVTTRSSKSPFTSETSPLCFRNLFSVTCDIISDDERWGVDHDKRGMVGGASEAMHVNDPTWNIGDSQLEAFAETSTKGGPVDPTKTSTQVDSAMETEHRVNQFCLSLLNETPLQDVAGKSNLKEANVRDARNKENQYTKLQWTVTVTFCLLSTTAAPDLTEQTVNQFCMSLLNEPLANDLTDNFDELLNACVDGVDLHGPNWSLGISQQFISQQETDVGSATPKVNDSEMELDQTTIDYCLQQLNENATNDGVGGVSKSEDPHTVGEAKWREVVDKFEANRKKPIRDKGIAEVNKSPYVIRGVDLNNDLTKEDEMDKFATNMNGVLAGVLKEMAFAKDKPDMNNLKIFDMVFFPILEFNHYYLLVFELKNCAISVIDNFHESIPLVGVKDSADYYLKDSPYKVKDIFVRYLERIKHAKTDEIHAARIQKVQIPWATKTNAVDCGVFLMRHMEKFMRIREQFNYGFSTNGKKKKCQLNMLRKKYLVHVIKSEVNSLRNVVVDIARDV</sequence>
<evidence type="ECO:0000256" key="3">
    <source>
        <dbReference type="ARBA" id="ARBA00022801"/>
    </source>
</evidence>
<dbReference type="OrthoDB" id="696486at2759"/>
<dbReference type="InterPro" id="IPR038765">
    <property type="entry name" value="Papain-like_cys_pep_sf"/>
</dbReference>
<evidence type="ECO:0000256" key="1">
    <source>
        <dbReference type="ARBA" id="ARBA00005234"/>
    </source>
</evidence>
<name>A0A5N6MYR1_9ASTR</name>
<evidence type="ECO:0000256" key="4">
    <source>
        <dbReference type="SAM" id="MobiDB-lite"/>
    </source>
</evidence>
<evidence type="ECO:0000259" key="5">
    <source>
        <dbReference type="PROSITE" id="PS50600"/>
    </source>
</evidence>
<gene>
    <name evidence="6" type="ORF">E3N88_27781</name>
</gene>
<comment type="similarity">
    <text evidence="1">Belongs to the peptidase C48 family.</text>
</comment>
<feature type="region of interest" description="Disordered" evidence="4">
    <location>
        <begin position="118"/>
        <end position="137"/>
    </location>
</feature>
<evidence type="ECO:0000256" key="2">
    <source>
        <dbReference type="ARBA" id="ARBA00022670"/>
    </source>
</evidence>
<dbReference type="AlphaFoldDB" id="A0A5N6MYR1"/>
<dbReference type="GO" id="GO:0006508">
    <property type="term" value="P:proteolysis"/>
    <property type="evidence" value="ECO:0007669"/>
    <property type="project" value="UniProtKB-KW"/>
</dbReference>
<protein>
    <recommendedName>
        <fullName evidence="5">Ubiquitin-like protease family profile domain-containing protein</fullName>
    </recommendedName>
</protein>
<dbReference type="Gene3D" id="3.40.395.10">
    <property type="entry name" value="Adenoviral Proteinase, Chain A"/>
    <property type="match status" value="1"/>
</dbReference>
<organism evidence="6 7">
    <name type="scientific">Mikania micrantha</name>
    <name type="common">bitter vine</name>
    <dbReference type="NCBI Taxonomy" id="192012"/>
    <lineage>
        <taxon>Eukaryota</taxon>
        <taxon>Viridiplantae</taxon>
        <taxon>Streptophyta</taxon>
        <taxon>Embryophyta</taxon>
        <taxon>Tracheophyta</taxon>
        <taxon>Spermatophyta</taxon>
        <taxon>Magnoliopsida</taxon>
        <taxon>eudicotyledons</taxon>
        <taxon>Gunneridae</taxon>
        <taxon>Pentapetalae</taxon>
        <taxon>asterids</taxon>
        <taxon>campanulids</taxon>
        <taxon>Asterales</taxon>
        <taxon>Asteraceae</taxon>
        <taxon>Asteroideae</taxon>
        <taxon>Heliantheae alliance</taxon>
        <taxon>Eupatorieae</taxon>
        <taxon>Mikania</taxon>
    </lineage>
</organism>
<keyword evidence="7" id="KW-1185">Reference proteome</keyword>
<keyword evidence="2" id="KW-0645">Protease</keyword>
<feature type="domain" description="Ubiquitin-like protease family profile" evidence="5">
    <location>
        <begin position="255"/>
        <end position="498"/>
    </location>
</feature>
<evidence type="ECO:0000313" key="6">
    <source>
        <dbReference type="EMBL" id="KAD4179190.1"/>
    </source>
</evidence>
<comment type="caution">
    <text evidence="6">The sequence shown here is derived from an EMBL/GenBank/DDBJ whole genome shotgun (WGS) entry which is preliminary data.</text>
</comment>
<proteinExistence type="inferred from homology"/>
<dbReference type="EMBL" id="SZYD01000014">
    <property type="protein sequence ID" value="KAD4179190.1"/>
    <property type="molecule type" value="Genomic_DNA"/>
</dbReference>
<evidence type="ECO:0000313" key="7">
    <source>
        <dbReference type="Proteomes" id="UP000326396"/>
    </source>
</evidence>
<dbReference type="GO" id="GO:0008234">
    <property type="term" value="F:cysteine-type peptidase activity"/>
    <property type="evidence" value="ECO:0007669"/>
    <property type="project" value="InterPro"/>
</dbReference>
<dbReference type="SUPFAM" id="SSF54001">
    <property type="entry name" value="Cysteine proteinases"/>
    <property type="match status" value="1"/>
</dbReference>